<evidence type="ECO:0000313" key="3">
    <source>
        <dbReference type="Proteomes" id="UP000324091"/>
    </source>
</evidence>
<evidence type="ECO:0000313" key="2">
    <source>
        <dbReference type="EMBL" id="TWW79397.1"/>
    </source>
</evidence>
<protein>
    <submittedName>
        <fullName evidence="2">Uncharacterized protein</fullName>
    </submittedName>
</protein>
<organism evidence="2 3">
    <name type="scientific">Takifugu flavidus</name>
    <name type="common">sansaifugu</name>
    <dbReference type="NCBI Taxonomy" id="433684"/>
    <lineage>
        <taxon>Eukaryota</taxon>
        <taxon>Metazoa</taxon>
        <taxon>Chordata</taxon>
        <taxon>Craniata</taxon>
        <taxon>Vertebrata</taxon>
        <taxon>Euteleostomi</taxon>
        <taxon>Actinopterygii</taxon>
        <taxon>Neopterygii</taxon>
        <taxon>Teleostei</taxon>
        <taxon>Neoteleostei</taxon>
        <taxon>Acanthomorphata</taxon>
        <taxon>Eupercaria</taxon>
        <taxon>Tetraodontiformes</taxon>
        <taxon>Tetradontoidea</taxon>
        <taxon>Tetraodontidae</taxon>
        <taxon>Takifugu</taxon>
    </lineage>
</organism>
<accession>A0A5C6PLX2</accession>
<reference evidence="2 3" key="1">
    <citation type="submission" date="2019-04" db="EMBL/GenBank/DDBJ databases">
        <title>Chromosome genome assembly for Takifugu flavidus.</title>
        <authorList>
            <person name="Xiao S."/>
        </authorList>
    </citation>
    <scope>NUCLEOTIDE SEQUENCE [LARGE SCALE GENOMIC DNA]</scope>
    <source>
        <strain evidence="2">HTHZ2018</strain>
        <tissue evidence="2">Muscle</tissue>
    </source>
</reference>
<name>A0A5C6PLX2_9TELE</name>
<sequence length="61" mass="6946">MVQEQLQQKEAPAPVVARKESSHSPASACRKRRRPGKAQKVVCDALEENTKVFDRRDRVQT</sequence>
<comment type="caution">
    <text evidence="2">The sequence shown here is derived from an EMBL/GenBank/DDBJ whole genome shotgun (WGS) entry which is preliminary data.</text>
</comment>
<proteinExistence type="predicted"/>
<dbReference type="AlphaFoldDB" id="A0A5C6PLX2"/>
<gene>
    <name evidence="2" type="ORF">D4764_10G0004270</name>
</gene>
<dbReference type="Proteomes" id="UP000324091">
    <property type="component" value="Chromosome 10"/>
</dbReference>
<dbReference type="EMBL" id="RHFK02000002">
    <property type="protein sequence ID" value="TWW79397.1"/>
    <property type="molecule type" value="Genomic_DNA"/>
</dbReference>
<keyword evidence="3" id="KW-1185">Reference proteome</keyword>
<feature type="region of interest" description="Disordered" evidence="1">
    <location>
        <begin position="1"/>
        <end position="38"/>
    </location>
</feature>
<evidence type="ECO:0000256" key="1">
    <source>
        <dbReference type="SAM" id="MobiDB-lite"/>
    </source>
</evidence>